<name>A0A5D0CUY1_9BACL</name>
<dbReference type="InterPro" id="IPR009057">
    <property type="entry name" value="Homeodomain-like_sf"/>
</dbReference>
<feature type="region of interest" description="Disordered" evidence="3">
    <location>
        <begin position="1"/>
        <end position="37"/>
    </location>
</feature>
<evidence type="ECO:0000313" key="5">
    <source>
        <dbReference type="EMBL" id="TYA13743.1"/>
    </source>
</evidence>
<evidence type="ECO:0000259" key="4">
    <source>
        <dbReference type="PROSITE" id="PS50977"/>
    </source>
</evidence>
<feature type="DNA-binding region" description="H-T-H motif" evidence="2">
    <location>
        <begin position="60"/>
        <end position="79"/>
    </location>
</feature>
<dbReference type="OrthoDB" id="277085at2"/>
<evidence type="ECO:0000256" key="2">
    <source>
        <dbReference type="PROSITE-ProRule" id="PRU00335"/>
    </source>
</evidence>
<dbReference type="InterPro" id="IPR001647">
    <property type="entry name" value="HTH_TetR"/>
</dbReference>
<feature type="compositionally biased region" description="Basic and acidic residues" evidence="3">
    <location>
        <begin position="15"/>
        <end position="27"/>
    </location>
</feature>
<dbReference type="InterPro" id="IPR050624">
    <property type="entry name" value="HTH-type_Tx_Regulator"/>
</dbReference>
<gene>
    <name evidence="5" type="ORF">FRY98_12955</name>
</gene>
<comment type="caution">
    <text evidence="5">The sequence shown here is derived from an EMBL/GenBank/DDBJ whole genome shotgun (WGS) entry which is preliminary data.</text>
</comment>
<dbReference type="EMBL" id="VSDO01000002">
    <property type="protein sequence ID" value="TYA13743.1"/>
    <property type="molecule type" value="Genomic_DNA"/>
</dbReference>
<dbReference type="PRINTS" id="PR00455">
    <property type="entry name" value="HTHTETR"/>
</dbReference>
<dbReference type="Pfam" id="PF00440">
    <property type="entry name" value="TetR_N"/>
    <property type="match status" value="1"/>
</dbReference>
<evidence type="ECO:0000256" key="1">
    <source>
        <dbReference type="ARBA" id="ARBA00023125"/>
    </source>
</evidence>
<accession>A0A5D0CUY1</accession>
<proteinExistence type="predicted"/>
<dbReference type="PROSITE" id="PS50977">
    <property type="entry name" value="HTH_TETR_2"/>
    <property type="match status" value="1"/>
</dbReference>
<reference evidence="5 6" key="1">
    <citation type="submission" date="2019-08" db="EMBL/GenBank/DDBJ databases">
        <title>Genome sequencing of Paenibacillus faecis DSM 23593(T).</title>
        <authorList>
            <person name="Kook J.-K."/>
            <person name="Park S.-N."/>
            <person name="Lim Y.K."/>
        </authorList>
    </citation>
    <scope>NUCLEOTIDE SEQUENCE [LARGE SCALE GENOMIC DNA]</scope>
    <source>
        <strain evidence="5 6">DSM 23593</strain>
    </source>
</reference>
<dbReference type="PANTHER" id="PTHR43479">
    <property type="entry name" value="ACREF/ENVCD OPERON REPRESSOR-RELATED"/>
    <property type="match status" value="1"/>
</dbReference>
<keyword evidence="6" id="KW-1185">Reference proteome</keyword>
<evidence type="ECO:0000313" key="6">
    <source>
        <dbReference type="Proteomes" id="UP000325218"/>
    </source>
</evidence>
<dbReference type="AlphaFoldDB" id="A0A5D0CUY1"/>
<dbReference type="Gene3D" id="1.10.357.10">
    <property type="entry name" value="Tetracycline Repressor, domain 2"/>
    <property type="match status" value="1"/>
</dbReference>
<keyword evidence="1 2" id="KW-0238">DNA-binding</keyword>
<dbReference type="SUPFAM" id="SSF46689">
    <property type="entry name" value="Homeodomain-like"/>
    <property type="match status" value="1"/>
</dbReference>
<evidence type="ECO:0000256" key="3">
    <source>
        <dbReference type="SAM" id="MobiDB-lite"/>
    </source>
</evidence>
<dbReference type="SUPFAM" id="SSF48498">
    <property type="entry name" value="Tetracyclin repressor-like, C-terminal domain"/>
    <property type="match status" value="1"/>
</dbReference>
<sequence length="225" mass="26022">MADKYDIQQTNQTNKRKEEGGRRKEEGSTLPTKSSVNKTKDKLMTQAIELMAEKGYKGVSTKEIAAAAGLSEMTLFRNFGSKMKLLESAIDRYHYSVEMSKIFEENIQWDLKADLVMIGRMYHEMMDRNRKLFLIVLRDEELKDIRENAQKHPLTLLELLKNYFQEMQHKGKMIPTDAEAQAIHFMWMNYGAFMSRLLGGPSMSRFSISAFIESSTDLFVRGLKP</sequence>
<feature type="domain" description="HTH tetR-type" evidence="4">
    <location>
        <begin position="37"/>
        <end position="97"/>
    </location>
</feature>
<dbReference type="InterPro" id="IPR036271">
    <property type="entry name" value="Tet_transcr_reg_TetR-rel_C_sf"/>
</dbReference>
<dbReference type="GO" id="GO:0003677">
    <property type="term" value="F:DNA binding"/>
    <property type="evidence" value="ECO:0007669"/>
    <property type="project" value="UniProtKB-UniRule"/>
</dbReference>
<dbReference type="Proteomes" id="UP000325218">
    <property type="component" value="Unassembled WGS sequence"/>
</dbReference>
<protein>
    <submittedName>
        <fullName evidence="5">TetR/AcrR family transcriptional regulator</fullName>
    </submittedName>
</protein>
<organism evidence="5 6">
    <name type="scientific">Paenibacillus faecis</name>
    <dbReference type="NCBI Taxonomy" id="862114"/>
    <lineage>
        <taxon>Bacteria</taxon>
        <taxon>Bacillati</taxon>
        <taxon>Bacillota</taxon>
        <taxon>Bacilli</taxon>
        <taxon>Bacillales</taxon>
        <taxon>Paenibacillaceae</taxon>
        <taxon>Paenibacillus</taxon>
    </lineage>
</organism>
<dbReference type="PANTHER" id="PTHR43479:SF11">
    <property type="entry name" value="ACREF_ENVCD OPERON REPRESSOR-RELATED"/>
    <property type="match status" value="1"/>
</dbReference>